<dbReference type="EMBL" id="UINC01104024">
    <property type="protein sequence ID" value="SVC66876.1"/>
    <property type="molecule type" value="Genomic_DNA"/>
</dbReference>
<gene>
    <name evidence="1" type="ORF">METZ01_LOCUS319730</name>
</gene>
<reference evidence="1" key="1">
    <citation type="submission" date="2018-05" db="EMBL/GenBank/DDBJ databases">
        <authorList>
            <person name="Lanie J.A."/>
            <person name="Ng W.-L."/>
            <person name="Kazmierczak K.M."/>
            <person name="Andrzejewski T.M."/>
            <person name="Davidsen T.M."/>
            <person name="Wayne K.J."/>
            <person name="Tettelin H."/>
            <person name="Glass J.I."/>
            <person name="Rusch D."/>
            <person name="Podicherti R."/>
            <person name="Tsui H.-C.T."/>
            <person name="Winkler M.E."/>
        </authorList>
    </citation>
    <scope>NUCLEOTIDE SEQUENCE</scope>
</reference>
<organism evidence="1">
    <name type="scientific">marine metagenome</name>
    <dbReference type="NCBI Taxonomy" id="408172"/>
    <lineage>
        <taxon>unclassified sequences</taxon>
        <taxon>metagenomes</taxon>
        <taxon>ecological metagenomes</taxon>
    </lineage>
</organism>
<proteinExistence type="predicted"/>
<dbReference type="AlphaFoldDB" id="A0A382P0P3"/>
<name>A0A382P0P3_9ZZZZ</name>
<feature type="non-terminal residue" evidence="1">
    <location>
        <position position="40"/>
    </location>
</feature>
<sequence>MTRYFIPLLSLLILSPCGQALQAAPVAYSGKVAINGLNVD</sequence>
<accession>A0A382P0P3</accession>
<evidence type="ECO:0000313" key="1">
    <source>
        <dbReference type="EMBL" id="SVC66876.1"/>
    </source>
</evidence>
<protein>
    <submittedName>
        <fullName evidence="1">Uncharacterized protein</fullName>
    </submittedName>
</protein>